<dbReference type="InterPro" id="IPR058634">
    <property type="entry name" value="AaeA-lik-b-barrel"/>
</dbReference>
<evidence type="ECO:0000256" key="5">
    <source>
        <dbReference type="ARBA" id="ARBA00023136"/>
    </source>
</evidence>
<evidence type="ECO:0000256" key="1">
    <source>
        <dbReference type="ARBA" id="ARBA00004167"/>
    </source>
</evidence>
<dbReference type="Proteomes" id="UP000441717">
    <property type="component" value="Unassembled WGS sequence"/>
</dbReference>
<evidence type="ECO:0000259" key="7">
    <source>
        <dbReference type="Pfam" id="PF25917"/>
    </source>
</evidence>
<comment type="similarity">
    <text evidence="2">Belongs to the membrane fusion protein (MFP) (TC 8.A.1) family.</text>
</comment>
<dbReference type="Pfam" id="PF25963">
    <property type="entry name" value="Beta-barrel_AAEA"/>
    <property type="match status" value="1"/>
</dbReference>
<evidence type="ECO:0000259" key="8">
    <source>
        <dbReference type="Pfam" id="PF25963"/>
    </source>
</evidence>
<evidence type="ECO:0000256" key="6">
    <source>
        <dbReference type="SAM" id="Phobius"/>
    </source>
</evidence>
<proteinExistence type="inferred from homology"/>
<evidence type="ECO:0000313" key="10">
    <source>
        <dbReference type="Proteomes" id="UP000441717"/>
    </source>
</evidence>
<dbReference type="Gene3D" id="2.40.50.100">
    <property type="match status" value="1"/>
</dbReference>
<dbReference type="Pfam" id="PF25917">
    <property type="entry name" value="BSH_RND"/>
    <property type="match status" value="1"/>
</dbReference>
<keyword evidence="4 6" id="KW-1133">Transmembrane helix</keyword>
<protein>
    <submittedName>
        <fullName evidence="9">HlyD family efflux transporter periplasmic adaptor subunit</fullName>
    </submittedName>
</protein>
<evidence type="ECO:0000256" key="4">
    <source>
        <dbReference type="ARBA" id="ARBA00022989"/>
    </source>
</evidence>
<organism evidence="9 10">
    <name type="scientific">Desulfofundulus thermobenzoicus</name>
    <dbReference type="NCBI Taxonomy" id="29376"/>
    <lineage>
        <taxon>Bacteria</taxon>
        <taxon>Bacillati</taxon>
        <taxon>Bacillota</taxon>
        <taxon>Clostridia</taxon>
        <taxon>Eubacteriales</taxon>
        <taxon>Peptococcaceae</taxon>
        <taxon>Desulfofundulus</taxon>
    </lineage>
</organism>
<name>A0A6N7IQT9_9FIRM</name>
<evidence type="ECO:0000256" key="3">
    <source>
        <dbReference type="ARBA" id="ARBA00022692"/>
    </source>
</evidence>
<keyword evidence="10" id="KW-1185">Reference proteome</keyword>
<accession>A0A6N7IQT9</accession>
<feature type="domain" description="p-hydroxybenzoic acid efflux pump subunit AaeA-like beta-barrel" evidence="8">
    <location>
        <begin position="125"/>
        <end position="216"/>
    </location>
</feature>
<dbReference type="InterPro" id="IPR058625">
    <property type="entry name" value="MdtA-like_BSH"/>
</dbReference>
<keyword evidence="3 6" id="KW-0812">Transmembrane</keyword>
<keyword evidence="5 6" id="KW-0472">Membrane</keyword>
<sequence>MKNKKLILVVAVLMLAAIGTITYYYWYMNRNYVVTEDARIDGDIYQVSPQVSGKILEIAVEEGQTVRTGDKIARLDDTTLSPGANPNLAVIYSPISGLVVKKVAHVGEVAAPGQPVVMVVDPSKLYITANIEETKLTRVRPGQPVDITLDALPGSKFTGRVERIGRASLSTFSLLPTSNTSGNFTKVVQRVPVKILFDQYPQKYIEVGTNAVVRIHIR</sequence>
<comment type="caution">
    <text evidence="9">The sequence shown here is derived from an EMBL/GenBank/DDBJ whole genome shotgun (WGS) entry which is preliminary data.</text>
</comment>
<dbReference type="InterPro" id="IPR050739">
    <property type="entry name" value="MFP"/>
</dbReference>
<feature type="domain" description="Multidrug resistance protein MdtA-like barrel-sandwich hybrid" evidence="7">
    <location>
        <begin position="46"/>
        <end position="121"/>
    </location>
</feature>
<dbReference type="EMBL" id="WHYR01000008">
    <property type="protein sequence ID" value="MQL51538.1"/>
    <property type="molecule type" value="Genomic_DNA"/>
</dbReference>
<feature type="transmembrane region" description="Helical" evidence="6">
    <location>
        <begin position="7"/>
        <end position="26"/>
    </location>
</feature>
<gene>
    <name evidence="9" type="ORF">GFC01_04515</name>
</gene>
<dbReference type="SUPFAM" id="SSF111369">
    <property type="entry name" value="HlyD-like secretion proteins"/>
    <property type="match status" value="1"/>
</dbReference>
<dbReference type="OrthoDB" id="9811754at2"/>
<dbReference type="PANTHER" id="PTHR30386:SF26">
    <property type="entry name" value="TRANSPORT PROTEIN COMB"/>
    <property type="match status" value="1"/>
</dbReference>
<dbReference type="RefSeq" id="WP_152945459.1">
    <property type="nucleotide sequence ID" value="NZ_WHYR01000008.1"/>
</dbReference>
<dbReference type="GO" id="GO:0055085">
    <property type="term" value="P:transmembrane transport"/>
    <property type="evidence" value="ECO:0007669"/>
    <property type="project" value="InterPro"/>
</dbReference>
<dbReference type="Gene3D" id="2.40.30.170">
    <property type="match status" value="1"/>
</dbReference>
<evidence type="ECO:0000256" key="2">
    <source>
        <dbReference type="ARBA" id="ARBA00009477"/>
    </source>
</evidence>
<comment type="subcellular location">
    <subcellularLocation>
        <location evidence="1">Membrane</location>
        <topology evidence="1">Single-pass membrane protein</topology>
    </subcellularLocation>
</comment>
<dbReference type="AlphaFoldDB" id="A0A6N7IQT9"/>
<dbReference type="GO" id="GO:0016020">
    <property type="term" value="C:membrane"/>
    <property type="evidence" value="ECO:0007669"/>
    <property type="project" value="UniProtKB-SubCell"/>
</dbReference>
<reference evidence="9 10" key="1">
    <citation type="submission" date="2019-10" db="EMBL/GenBank/DDBJ databases">
        <title>Comparative genomics of sulfur disproportionating microorganisms.</title>
        <authorList>
            <person name="Ward L.M."/>
            <person name="Bertran E."/>
            <person name="Johnston D."/>
        </authorList>
    </citation>
    <scope>NUCLEOTIDE SEQUENCE [LARGE SCALE GENOMIC DNA]</scope>
    <source>
        <strain evidence="9 10">DSM 14055</strain>
    </source>
</reference>
<dbReference type="PANTHER" id="PTHR30386">
    <property type="entry name" value="MEMBRANE FUSION SUBUNIT OF EMRAB-TOLC MULTIDRUG EFFLUX PUMP"/>
    <property type="match status" value="1"/>
</dbReference>
<evidence type="ECO:0000313" key="9">
    <source>
        <dbReference type="EMBL" id="MQL51538.1"/>
    </source>
</evidence>